<feature type="transmembrane region" description="Helical" evidence="2">
    <location>
        <begin position="92"/>
        <end position="111"/>
    </location>
</feature>
<proteinExistence type="predicted"/>
<dbReference type="EMBL" id="FOKW01000002">
    <property type="protein sequence ID" value="SFB84635.1"/>
    <property type="molecule type" value="Genomic_DNA"/>
</dbReference>
<protein>
    <submittedName>
        <fullName evidence="3">Uncharacterized protein</fullName>
    </submittedName>
</protein>
<keyword evidence="2" id="KW-0812">Transmembrane</keyword>
<evidence type="ECO:0000313" key="3">
    <source>
        <dbReference type="EMBL" id="SFB84635.1"/>
    </source>
</evidence>
<sequence length="149" mass="15385">MTRQPREPTVGITGEWPGPGPGLESIGPVDVPAALEGGPIAAPESVAVPLQGTTGGAPELVALVFLSLLVATLLSIYLAIRLYRGYRRGGGVGMLVLGTGLVLLTTVPMLLRLALSNAPSVSPVWRETVATAVQLLGLLLILGVVYGRR</sequence>
<keyword evidence="2" id="KW-1133">Transmembrane helix</keyword>
<gene>
    <name evidence="3" type="ORF">SAMN05444422_102361</name>
</gene>
<feature type="region of interest" description="Disordered" evidence="1">
    <location>
        <begin position="1"/>
        <end position="23"/>
    </location>
</feature>
<evidence type="ECO:0000256" key="1">
    <source>
        <dbReference type="SAM" id="MobiDB-lite"/>
    </source>
</evidence>
<reference evidence="4" key="1">
    <citation type="submission" date="2016-10" db="EMBL/GenBank/DDBJ databases">
        <authorList>
            <person name="Varghese N."/>
            <person name="Submissions S."/>
        </authorList>
    </citation>
    <scope>NUCLEOTIDE SEQUENCE [LARGE SCALE GENOMIC DNA]</scope>
    <source>
        <strain evidence="4">DSM 13078</strain>
    </source>
</reference>
<evidence type="ECO:0000256" key="2">
    <source>
        <dbReference type="SAM" id="Phobius"/>
    </source>
</evidence>
<dbReference type="RefSeq" id="WP_245757978.1">
    <property type="nucleotide sequence ID" value="NZ_FOKW01000002.1"/>
</dbReference>
<organism evidence="3 4">
    <name type="scientific">Natronobacterium haloterrestre</name>
    <name type="common">Halobiforma haloterrestris</name>
    <dbReference type="NCBI Taxonomy" id="148448"/>
    <lineage>
        <taxon>Archaea</taxon>
        <taxon>Methanobacteriati</taxon>
        <taxon>Methanobacteriota</taxon>
        <taxon>Stenosarchaea group</taxon>
        <taxon>Halobacteria</taxon>
        <taxon>Halobacteriales</taxon>
        <taxon>Natrialbaceae</taxon>
        <taxon>Natronobacterium</taxon>
    </lineage>
</organism>
<evidence type="ECO:0000313" key="4">
    <source>
        <dbReference type="Proteomes" id="UP000199161"/>
    </source>
</evidence>
<feature type="transmembrane region" description="Helical" evidence="2">
    <location>
        <begin position="131"/>
        <end position="147"/>
    </location>
</feature>
<feature type="transmembrane region" description="Helical" evidence="2">
    <location>
        <begin position="60"/>
        <end position="80"/>
    </location>
</feature>
<keyword evidence="2" id="KW-0472">Membrane</keyword>
<name>A0A1I1EC12_NATHA</name>
<dbReference type="AlphaFoldDB" id="A0A1I1EC12"/>
<accession>A0A1I1EC12</accession>
<keyword evidence="4" id="KW-1185">Reference proteome</keyword>
<dbReference type="Proteomes" id="UP000199161">
    <property type="component" value="Unassembled WGS sequence"/>
</dbReference>